<evidence type="ECO:0000256" key="3">
    <source>
        <dbReference type="ARBA" id="ARBA00022859"/>
    </source>
</evidence>
<sequence length="160" mass="17566">MKSALAACLLLLWTLTAPVSCDGEITVMDVHNGIKLRCGDGSPTKNNKNVETLEYKDENTGEYTCEKGEKIFVKFRTCDNCIELDTASITGMVVGDVVATIVIGVAVYLIASQNRISPVTSPKKSSDRPRRPPNEGSRGPNDLYQPLTKGQRDTYDVLRR</sequence>
<feature type="signal peptide" evidence="9">
    <location>
        <begin position="1"/>
        <end position="23"/>
    </location>
</feature>
<feature type="transmembrane region" description="Helical" evidence="8">
    <location>
        <begin position="89"/>
        <end position="111"/>
    </location>
</feature>
<dbReference type="Gene3D" id="2.60.40.10">
    <property type="entry name" value="Immunoglobulins"/>
    <property type="match status" value="1"/>
</dbReference>
<comment type="caution">
    <text evidence="10">The sequence shown here is derived from an EMBL/GenBank/DDBJ whole genome shotgun (WGS) entry which is preliminary data.</text>
</comment>
<evidence type="ECO:0000256" key="6">
    <source>
        <dbReference type="ARBA" id="ARBA00023170"/>
    </source>
</evidence>
<dbReference type="AlphaFoldDB" id="A0AAW1EDF8"/>
<keyword evidence="3" id="KW-0391">Immunity</keyword>
<dbReference type="GO" id="GO:0045059">
    <property type="term" value="P:positive thymic T cell selection"/>
    <property type="evidence" value="ECO:0007669"/>
    <property type="project" value="TreeGrafter"/>
</dbReference>
<dbReference type="PROSITE" id="PS51055">
    <property type="entry name" value="ITAM_1"/>
    <property type="match status" value="1"/>
</dbReference>
<evidence type="ECO:0000256" key="5">
    <source>
        <dbReference type="ARBA" id="ARBA00023136"/>
    </source>
</evidence>
<reference evidence="10 11" key="1">
    <citation type="journal article" date="2024" name="Genome Biol. Evol.">
        <title>Chromosome-level genome assembly of the viviparous eelpout Zoarces viviparus.</title>
        <authorList>
            <person name="Fuhrmann N."/>
            <person name="Brasseur M.V."/>
            <person name="Bakowski C.E."/>
            <person name="Podsiadlowski L."/>
            <person name="Prost S."/>
            <person name="Krehenwinkel H."/>
            <person name="Mayer C."/>
        </authorList>
    </citation>
    <scope>NUCLEOTIDE SEQUENCE [LARGE SCALE GENOMIC DNA]</scope>
    <source>
        <strain evidence="10">NO-MEL_2022_Ind0_liver</strain>
    </source>
</reference>
<keyword evidence="4 8" id="KW-1133">Transmembrane helix</keyword>
<organism evidence="10 11">
    <name type="scientific">Zoarces viviparus</name>
    <name type="common">Viviparous eelpout</name>
    <name type="synonym">Blennius viviparus</name>
    <dbReference type="NCBI Taxonomy" id="48416"/>
    <lineage>
        <taxon>Eukaryota</taxon>
        <taxon>Metazoa</taxon>
        <taxon>Chordata</taxon>
        <taxon>Craniata</taxon>
        <taxon>Vertebrata</taxon>
        <taxon>Euteleostomi</taxon>
        <taxon>Actinopterygii</taxon>
        <taxon>Neopterygii</taxon>
        <taxon>Teleostei</taxon>
        <taxon>Neoteleostei</taxon>
        <taxon>Acanthomorphata</taxon>
        <taxon>Eupercaria</taxon>
        <taxon>Perciformes</taxon>
        <taxon>Cottioidei</taxon>
        <taxon>Zoarcales</taxon>
        <taxon>Zoarcidae</taxon>
        <taxon>Zoarcinae</taxon>
        <taxon>Zoarces</taxon>
    </lineage>
</organism>
<feature type="chain" id="PRO_5043777302" evidence="9">
    <location>
        <begin position="24"/>
        <end position="160"/>
    </location>
</feature>
<comment type="subcellular location">
    <subcellularLocation>
        <location evidence="1">Membrane</location>
        <topology evidence="1">Single-pass type I membrane protein</topology>
    </subcellularLocation>
</comment>
<dbReference type="Proteomes" id="UP001488805">
    <property type="component" value="Unassembled WGS sequence"/>
</dbReference>
<proteinExistence type="predicted"/>
<evidence type="ECO:0000313" key="10">
    <source>
        <dbReference type="EMBL" id="KAK9520558.1"/>
    </source>
</evidence>
<evidence type="ECO:0000256" key="2">
    <source>
        <dbReference type="ARBA" id="ARBA00022692"/>
    </source>
</evidence>
<keyword evidence="2 8" id="KW-0812">Transmembrane</keyword>
<keyword evidence="9" id="KW-0732">Signal</keyword>
<feature type="region of interest" description="Disordered" evidence="7">
    <location>
        <begin position="118"/>
        <end position="160"/>
    </location>
</feature>
<dbReference type="PANTHER" id="PTHR10570">
    <property type="entry name" value="T-CELL SURFACE GLYCOPROTEIN CD3 GAMMA CHAIN / DELTA CHAIN"/>
    <property type="match status" value="1"/>
</dbReference>
<evidence type="ECO:0000256" key="4">
    <source>
        <dbReference type="ARBA" id="ARBA00022989"/>
    </source>
</evidence>
<dbReference type="PANTHER" id="PTHR10570:SF8">
    <property type="entry name" value="T-CELL SURFACE GLYCOPROTEIN CD3 GAMMA CHAIN"/>
    <property type="match status" value="1"/>
</dbReference>
<keyword evidence="11" id="KW-1185">Reference proteome</keyword>
<keyword evidence="6" id="KW-0675">Receptor</keyword>
<evidence type="ECO:0000256" key="1">
    <source>
        <dbReference type="ARBA" id="ARBA00004479"/>
    </source>
</evidence>
<evidence type="ECO:0000256" key="8">
    <source>
        <dbReference type="SAM" id="Phobius"/>
    </source>
</evidence>
<protein>
    <submittedName>
        <fullName evidence="10">Uncharacterized protein</fullName>
    </submittedName>
</protein>
<dbReference type="GO" id="GO:0007166">
    <property type="term" value="P:cell surface receptor signaling pathway"/>
    <property type="evidence" value="ECO:0007669"/>
    <property type="project" value="InterPro"/>
</dbReference>
<feature type="compositionally biased region" description="Basic and acidic residues" evidence="7">
    <location>
        <begin position="124"/>
        <end position="133"/>
    </location>
</feature>
<dbReference type="InterPro" id="IPR003110">
    <property type="entry name" value="Phos_immunorcpt_sig_ITAM"/>
</dbReference>
<evidence type="ECO:0000313" key="11">
    <source>
        <dbReference type="Proteomes" id="UP001488805"/>
    </source>
</evidence>
<accession>A0AAW1EDF8</accession>
<dbReference type="GO" id="GO:0009897">
    <property type="term" value="C:external side of plasma membrane"/>
    <property type="evidence" value="ECO:0007669"/>
    <property type="project" value="TreeGrafter"/>
</dbReference>
<gene>
    <name evidence="10" type="ORF">VZT92_020436</name>
</gene>
<dbReference type="GO" id="GO:0042105">
    <property type="term" value="C:alpha-beta T cell receptor complex"/>
    <property type="evidence" value="ECO:0007669"/>
    <property type="project" value="UniProtKB-ARBA"/>
</dbReference>
<dbReference type="InterPro" id="IPR013783">
    <property type="entry name" value="Ig-like_fold"/>
</dbReference>
<evidence type="ECO:0000256" key="7">
    <source>
        <dbReference type="SAM" id="MobiDB-lite"/>
    </source>
</evidence>
<dbReference type="EMBL" id="JBCEZU010000329">
    <property type="protein sequence ID" value="KAK9520558.1"/>
    <property type="molecule type" value="Genomic_DNA"/>
</dbReference>
<keyword evidence="5 8" id="KW-0472">Membrane</keyword>
<dbReference type="Pfam" id="PF02189">
    <property type="entry name" value="ITAM"/>
    <property type="match status" value="1"/>
</dbReference>
<feature type="compositionally biased region" description="Basic and acidic residues" evidence="7">
    <location>
        <begin position="150"/>
        <end position="160"/>
    </location>
</feature>
<name>A0AAW1EDF8_ZOAVI</name>
<evidence type="ECO:0000256" key="9">
    <source>
        <dbReference type="SAM" id="SignalP"/>
    </source>
</evidence>
<dbReference type="GO" id="GO:0004888">
    <property type="term" value="F:transmembrane signaling receptor activity"/>
    <property type="evidence" value="ECO:0007669"/>
    <property type="project" value="InterPro"/>
</dbReference>
<dbReference type="InterPro" id="IPR015484">
    <property type="entry name" value="CD3_esu/gsu/dsu"/>
</dbReference>